<dbReference type="AlphaFoldDB" id="A0A078L0E9"/>
<feature type="chain" id="PRO_5009744144" evidence="1">
    <location>
        <begin position="22"/>
        <end position="200"/>
    </location>
</feature>
<proteinExistence type="predicted"/>
<reference evidence="2 3" key="1">
    <citation type="submission" date="2014-06" db="EMBL/GenBank/DDBJ databases">
        <authorList>
            <person name="Urmite Genomes Urmite Genomes"/>
        </authorList>
    </citation>
    <scope>NUCLEOTIDE SEQUENCE [LARGE SCALE GENOMIC DNA]</scope>
</reference>
<gene>
    <name evidence="2" type="ORF">BN59_03050</name>
</gene>
<sequence length="200" mass="22725">MFHRYLALSIMFIIMPFTADAKDVLNPASLGQAQKLIDEGKNIEAITILDRVIDSVWDKIPFQISFFTLTENSSKGFGMFNARKTNIYSKDNAEILLYLEPIGYKFASEKMDLFKFGCSMDLYLLNKEGKVVFNKENFLNQELMSHFHNREFFLNVTLSLTGLEIGDYTIKLITHDTVGKQQTETLVPIVITGETGGSIK</sequence>
<dbReference type="OrthoDB" id="8444059at2"/>
<accession>A0A078L0E9</accession>
<evidence type="ECO:0000313" key="2">
    <source>
        <dbReference type="EMBL" id="CDZ78737.1"/>
    </source>
</evidence>
<evidence type="ECO:0000256" key="1">
    <source>
        <dbReference type="SAM" id="SignalP"/>
    </source>
</evidence>
<dbReference type="STRING" id="1034943.BN59_03050"/>
<keyword evidence="1" id="KW-0732">Signal</keyword>
<organism evidence="2 3">
    <name type="scientific">Legionella massiliensis</name>
    <dbReference type="NCBI Taxonomy" id="1034943"/>
    <lineage>
        <taxon>Bacteria</taxon>
        <taxon>Pseudomonadati</taxon>
        <taxon>Pseudomonadota</taxon>
        <taxon>Gammaproteobacteria</taxon>
        <taxon>Legionellales</taxon>
        <taxon>Legionellaceae</taxon>
        <taxon>Legionella</taxon>
    </lineage>
</organism>
<protein>
    <submittedName>
        <fullName evidence="2">Uncharacterized protein</fullName>
    </submittedName>
</protein>
<dbReference type="eggNOG" id="ENOG50332XR">
    <property type="taxonomic scope" value="Bacteria"/>
</dbReference>
<dbReference type="RefSeq" id="WP_044011935.1">
    <property type="nucleotide sequence ID" value="NZ_CCVW01000004.1"/>
</dbReference>
<feature type="signal peptide" evidence="1">
    <location>
        <begin position="1"/>
        <end position="21"/>
    </location>
</feature>
<dbReference type="EMBL" id="CCSB01000004">
    <property type="protein sequence ID" value="CDZ78737.1"/>
    <property type="molecule type" value="Genomic_DNA"/>
</dbReference>
<name>A0A078L0E9_9GAMM</name>
<keyword evidence="3" id="KW-1185">Reference proteome</keyword>
<dbReference type="Proteomes" id="UP000044071">
    <property type="component" value="Unassembled WGS sequence"/>
</dbReference>
<evidence type="ECO:0000313" key="3">
    <source>
        <dbReference type="Proteomes" id="UP000044071"/>
    </source>
</evidence>